<dbReference type="PANTHER" id="PTHR43298:SF2">
    <property type="entry name" value="FMN_FAD EXPORTER YEEO-RELATED"/>
    <property type="match status" value="1"/>
</dbReference>
<feature type="transmembrane region" description="Helical" evidence="7">
    <location>
        <begin position="181"/>
        <end position="205"/>
    </location>
</feature>
<sequence>MNMNREILRIALPNIVSNITVPLMGIVSTAIAGHWGDDSAAAIGALAIGVSIFNFIYWNCSFVRMGTSGLTAQAFGAGRFGECANMLARALAAAGAMGLLMVALQYPVGELALWAMHGGEMTRDYFYARIWAVPAGILLFGFNGWYTGMQNAVFPMCTAITVNVVHTLCSLWFAFGMDLGIVGIAYASVVAQWTGVALASVLLVAKYRPVLRLIDWSQVLDLRPLKTYFSINRDIILRTFCIVAVYTFFTGSSARLGNQELLAVNALLLELFTLFSYMNDGFAYAAEALTGRFIGARDGGALRRCLKGCLAWGTLISALFVVIYIIWWRDLVGLFVSSTAANAEALVATAGEYIVWIIIIPIASAMPFIMDGIMVGATETRVMRNSMFFATAAYFGIYYALHPLIGNNALWLAFTLYMFLRGVLQYFMTRRLSAILAKATDRA</sequence>
<dbReference type="RefSeq" id="WP_141429540.1">
    <property type="nucleotide sequence ID" value="NZ_AP019736.1"/>
</dbReference>
<feature type="transmembrane region" description="Helical" evidence="7">
    <location>
        <begin position="387"/>
        <end position="405"/>
    </location>
</feature>
<dbReference type="InterPro" id="IPR002528">
    <property type="entry name" value="MATE_fam"/>
</dbReference>
<dbReference type="GO" id="GO:0005886">
    <property type="term" value="C:plasma membrane"/>
    <property type="evidence" value="ECO:0007669"/>
    <property type="project" value="TreeGrafter"/>
</dbReference>
<dbReference type="GeneID" id="98673981"/>
<reference evidence="9" key="1">
    <citation type="submission" date="2019-06" db="EMBL/GenBank/DDBJ databases">
        <title>Alistipes onderdonkii subsp. vulgaris subsp. nov., Alistipes dispar sp. nov. and Alistipes communis sp. nov., isolated from human faeces, and creation of Alistipes onderdonkii subsp. onderdonkii subsp. nov.</title>
        <authorList>
            <person name="Sakamoto M."/>
            <person name="Ikeyama N."/>
            <person name="Ogata Y."/>
            <person name="Suda W."/>
            <person name="Iino T."/>
            <person name="Hattori M."/>
            <person name="Ohkuma M."/>
        </authorList>
    </citation>
    <scope>NUCLEOTIDE SEQUENCE [LARGE SCALE GENOMIC DNA]</scope>
    <source>
        <strain evidence="9">5CPEGH6</strain>
    </source>
</reference>
<evidence type="ECO:0000256" key="2">
    <source>
        <dbReference type="ARBA" id="ARBA00010199"/>
    </source>
</evidence>
<evidence type="ECO:0000256" key="6">
    <source>
        <dbReference type="ARBA" id="ARBA00023136"/>
    </source>
</evidence>
<dbReference type="InterPro" id="IPR044644">
    <property type="entry name" value="DinF-like"/>
</dbReference>
<dbReference type="KEGG" id="ada:A5CPEGH6_19970"/>
<name>A0A4Y1X4F3_9BACT</name>
<dbReference type="PANTHER" id="PTHR43298">
    <property type="entry name" value="MULTIDRUG RESISTANCE PROTEIN NORM-RELATED"/>
    <property type="match status" value="1"/>
</dbReference>
<feature type="transmembrane region" description="Helical" evidence="7">
    <location>
        <begin position="12"/>
        <end position="33"/>
    </location>
</feature>
<feature type="transmembrane region" description="Helical" evidence="7">
    <location>
        <begin position="353"/>
        <end position="375"/>
    </location>
</feature>
<dbReference type="OrthoDB" id="9776324at2"/>
<dbReference type="NCBIfam" id="TIGR00797">
    <property type="entry name" value="matE"/>
    <property type="match status" value="1"/>
</dbReference>
<evidence type="ECO:0000313" key="8">
    <source>
        <dbReference type="EMBL" id="BBL07359.1"/>
    </source>
</evidence>
<keyword evidence="5 7" id="KW-1133">Transmembrane helix</keyword>
<evidence type="ECO:0000256" key="5">
    <source>
        <dbReference type="ARBA" id="ARBA00022989"/>
    </source>
</evidence>
<keyword evidence="4 7" id="KW-0812">Transmembrane</keyword>
<dbReference type="AlphaFoldDB" id="A0A4Y1X4F3"/>
<feature type="transmembrane region" description="Helical" evidence="7">
    <location>
        <begin position="126"/>
        <end position="146"/>
    </location>
</feature>
<keyword evidence="9" id="KW-1185">Reference proteome</keyword>
<evidence type="ECO:0000256" key="1">
    <source>
        <dbReference type="ARBA" id="ARBA00004141"/>
    </source>
</evidence>
<feature type="transmembrane region" description="Helical" evidence="7">
    <location>
        <begin position="153"/>
        <end position="175"/>
    </location>
</feature>
<feature type="transmembrane region" description="Helical" evidence="7">
    <location>
        <begin position="305"/>
        <end position="327"/>
    </location>
</feature>
<comment type="subcellular location">
    <subcellularLocation>
        <location evidence="1">Membrane</location>
        <topology evidence="1">Multi-pass membrane protein</topology>
    </subcellularLocation>
</comment>
<comment type="similarity">
    <text evidence="2">Belongs to the multi antimicrobial extrusion (MATE) (TC 2.A.66.1) family.</text>
</comment>
<evidence type="ECO:0000313" key="9">
    <source>
        <dbReference type="Proteomes" id="UP000319374"/>
    </source>
</evidence>
<gene>
    <name evidence="8" type="ORF">A5CPEGH6_19970</name>
</gene>
<feature type="transmembrane region" description="Helical" evidence="7">
    <location>
        <begin position="39"/>
        <end position="58"/>
    </location>
</feature>
<dbReference type="GO" id="GO:0015297">
    <property type="term" value="F:antiporter activity"/>
    <property type="evidence" value="ECO:0007669"/>
    <property type="project" value="InterPro"/>
</dbReference>
<dbReference type="Pfam" id="PF01554">
    <property type="entry name" value="MatE"/>
    <property type="match status" value="2"/>
</dbReference>
<dbReference type="InterPro" id="IPR050222">
    <property type="entry name" value="MATE_MdtK"/>
</dbReference>
<proteinExistence type="inferred from homology"/>
<dbReference type="EMBL" id="AP019736">
    <property type="protein sequence ID" value="BBL07359.1"/>
    <property type="molecule type" value="Genomic_DNA"/>
</dbReference>
<dbReference type="CDD" id="cd13136">
    <property type="entry name" value="MATE_DinF_like"/>
    <property type="match status" value="1"/>
</dbReference>
<protein>
    <submittedName>
        <fullName evidence="8">MATE family efflux transporter</fullName>
    </submittedName>
</protein>
<feature type="transmembrane region" description="Helical" evidence="7">
    <location>
        <begin position="235"/>
        <end position="256"/>
    </location>
</feature>
<dbReference type="GO" id="GO:0042910">
    <property type="term" value="F:xenobiotic transmembrane transporter activity"/>
    <property type="evidence" value="ECO:0007669"/>
    <property type="project" value="InterPro"/>
</dbReference>
<evidence type="ECO:0000256" key="4">
    <source>
        <dbReference type="ARBA" id="ARBA00022692"/>
    </source>
</evidence>
<organism evidence="8 9">
    <name type="scientific">Alistipes dispar</name>
    <dbReference type="NCBI Taxonomy" id="2585119"/>
    <lineage>
        <taxon>Bacteria</taxon>
        <taxon>Pseudomonadati</taxon>
        <taxon>Bacteroidota</taxon>
        <taxon>Bacteroidia</taxon>
        <taxon>Bacteroidales</taxon>
        <taxon>Rikenellaceae</taxon>
        <taxon>Alistipes</taxon>
    </lineage>
</organism>
<feature type="transmembrane region" description="Helical" evidence="7">
    <location>
        <begin position="86"/>
        <end position="106"/>
    </location>
</feature>
<feature type="transmembrane region" description="Helical" evidence="7">
    <location>
        <begin position="411"/>
        <end position="428"/>
    </location>
</feature>
<accession>A0A4Y1X4F3</accession>
<feature type="transmembrane region" description="Helical" evidence="7">
    <location>
        <begin position="262"/>
        <end position="284"/>
    </location>
</feature>
<evidence type="ECO:0000256" key="3">
    <source>
        <dbReference type="ARBA" id="ARBA00022448"/>
    </source>
</evidence>
<keyword evidence="6 7" id="KW-0472">Membrane</keyword>
<evidence type="ECO:0000256" key="7">
    <source>
        <dbReference type="SAM" id="Phobius"/>
    </source>
</evidence>
<keyword evidence="3" id="KW-0813">Transport</keyword>
<dbReference type="Proteomes" id="UP000319374">
    <property type="component" value="Chromosome"/>
</dbReference>